<feature type="transmembrane region" description="Helical" evidence="1">
    <location>
        <begin position="83"/>
        <end position="105"/>
    </location>
</feature>
<proteinExistence type="predicted"/>
<dbReference type="InterPro" id="IPR013901">
    <property type="entry name" value="Anthrone_oxy"/>
</dbReference>
<keyword evidence="1" id="KW-1133">Transmembrane helix</keyword>
<organism evidence="2 3">
    <name type="scientific">Cryobacterium lactosi</name>
    <dbReference type="NCBI Taxonomy" id="1259202"/>
    <lineage>
        <taxon>Bacteria</taxon>
        <taxon>Bacillati</taxon>
        <taxon>Actinomycetota</taxon>
        <taxon>Actinomycetes</taxon>
        <taxon>Micrococcales</taxon>
        <taxon>Microbacteriaceae</taxon>
        <taxon>Cryobacterium</taxon>
    </lineage>
</organism>
<protein>
    <submittedName>
        <fullName evidence="2">DUF1772 domain-containing protein</fullName>
    </submittedName>
</protein>
<evidence type="ECO:0000313" key="3">
    <source>
        <dbReference type="Proteomes" id="UP000298468"/>
    </source>
</evidence>
<name>A0A4R9BQ46_9MICO</name>
<keyword evidence="1" id="KW-0472">Membrane</keyword>
<dbReference type="RefSeq" id="WP_134641150.1">
    <property type="nucleotide sequence ID" value="NZ_SOHM01000029.1"/>
</dbReference>
<dbReference type="Proteomes" id="UP000298468">
    <property type="component" value="Unassembled WGS sequence"/>
</dbReference>
<keyword evidence="3" id="KW-1185">Reference proteome</keyword>
<evidence type="ECO:0000313" key="2">
    <source>
        <dbReference type="EMBL" id="TFD88605.1"/>
    </source>
</evidence>
<dbReference type="EMBL" id="SOHM01000029">
    <property type="protein sequence ID" value="TFD88605.1"/>
    <property type="molecule type" value="Genomic_DNA"/>
</dbReference>
<keyword evidence="1" id="KW-0812">Transmembrane</keyword>
<comment type="caution">
    <text evidence="2">The sequence shown here is derived from an EMBL/GenBank/DDBJ whole genome shotgun (WGS) entry which is preliminary data.</text>
</comment>
<evidence type="ECO:0000256" key="1">
    <source>
        <dbReference type="SAM" id="Phobius"/>
    </source>
</evidence>
<feature type="transmembrane region" description="Helical" evidence="1">
    <location>
        <begin position="58"/>
        <end position="77"/>
    </location>
</feature>
<accession>A0A4R9BQ46</accession>
<reference evidence="2 3" key="1">
    <citation type="submission" date="2019-03" db="EMBL/GenBank/DDBJ databases">
        <title>Genomics of glacier-inhabiting Cryobacterium strains.</title>
        <authorList>
            <person name="Liu Q."/>
            <person name="Xin Y.-H."/>
        </authorList>
    </citation>
    <scope>NUCLEOTIDE SEQUENCE [LARGE SCALE GENOMIC DNA]</scope>
    <source>
        <strain evidence="2 3">Sr59</strain>
    </source>
</reference>
<gene>
    <name evidence="2" type="ORF">E3T61_12325</name>
</gene>
<dbReference type="AlphaFoldDB" id="A0A4R9BQ46"/>
<dbReference type="Pfam" id="PF08592">
    <property type="entry name" value="Anthrone_oxy"/>
    <property type="match status" value="1"/>
</dbReference>
<feature type="transmembrane region" description="Helical" evidence="1">
    <location>
        <begin position="126"/>
        <end position="147"/>
    </location>
</feature>
<feature type="transmembrane region" description="Helical" evidence="1">
    <location>
        <begin position="6"/>
        <end position="26"/>
    </location>
</feature>
<dbReference type="OrthoDB" id="4827927at2"/>
<sequence length="149" mass="15491">MTTLIVVIQIVAVVGAGLLSGVYAAFSTMVMPALNRLGDPRATATMVQINRRAERGPFILIFASAALAAIGLAVAAVPRGAGVELAIAGASLASTVVTVAVNVPLNRRLERHGAPFWAEYSRRWTAANTVRACCAVIAVIVAVAHWVDS</sequence>